<keyword evidence="5" id="KW-1185">Reference proteome</keyword>
<dbReference type="SMR" id="A2FEZ9"/>
<evidence type="ECO:0000313" key="4">
    <source>
        <dbReference type="EMBL" id="EAX96503.1"/>
    </source>
</evidence>
<dbReference type="OrthoDB" id="10266162at2759"/>
<evidence type="ECO:0000256" key="2">
    <source>
        <dbReference type="ARBA" id="ARBA00023235"/>
    </source>
</evidence>
<reference evidence="4" key="1">
    <citation type="submission" date="2006-10" db="EMBL/GenBank/DDBJ databases">
        <authorList>
            <person name="Amadeo P."/>
            <person name="Zhao Q."/>
            <person name="Wortman J."/>
            <person name="Fraser-Liggett C."/>
            <person name="Carlton J."/>
        </authorList>
    </citation>
    <scope>NUCLEOTIDE SEQUENCE</scope>
    <source>
        <strain evidence="4">G3</strain>
    </source>
</reference>
<evidence type="ECO:0000313" key="5">
    <source>
        <dbReference type="Proteomes" id="UP000001542"/>
    </source>
</evidence>
<keyword evidence="2" id="KW-0413">Isomerase</keyword>
<dbReference type="InterPro" id="IPR003719">
    <property type="entry name" value="Phenazine_PhzF-like"/>
</dbReference>
<dbReference type="Gene3D" id="3.10.310.10">
    <property type="entry name" value="Diaminopimelate Epimerase, Chain A, domain 1"/>
    <property type="match status" value="2"/>
</dbReference>
<sequence>MDKWLDDQIMQSIAIENNLSETAFTVREGDHYRLRWFTPGGEIDLCGHATLATSYVIFRFYEKTISEVTFHTKGGILTVKKQGNLLQMNFPAYKLQKVEVTKEMEDAIGHKPLEAYISRDLVCVLENEEQVKNSHPDSQKMMKLDGLLLHITSKGHSDIDCVTRSFAPKLKVYEDPVCGSGHCHVIPYWSEKLGKNQLKAFQASPRTGTLYCEIDGERVNMSGEAVLYSINVINFA</sequence>
<dbReference type="GO" id="GO:0016853">
    <property type="term" value="F:isomerase activity"/>
    <property type="evidence" value="ECO:0000318"/>
    <property type="project" value="GO_Central"/>
</dbReference>
<dbReference type="VEuPathDB" id="TrichDB:TVAG_148550"/>
<dbReference type="Pfam" id="PF02567">
    <property type="entry name" value="PhzC-PhzF"/>
    <property type="match status" value="1"/>
</dbReference>
<proteinExistence type="inferred from homology"/>
<dbReference type="eggNOG" id="KOG3033">
    <property type="taxonomic scope" value="Eukaryota"/>
</dbReference>
<dbReference type="Proteomes" id="UP000001542">
    <property type="component" value="Unassembled WGS sequence"/>
</dbReference>
<evidence type="ECO:0000256" key="3">
    <source>
        <dbReference type="PIRSR" id="PIRSR016184-1"/>
    </source>
</evidence>
<feature type="active site" evidence="3">
    <location>
        <position position="21"/>
    </location>
</feature>
<dbReference type="SUPFAM" id="SSF54506">
    <property type="entry name" value="Diaminopimelate epimerase-like"/>
    <property type="match status" value="1"/>
</dbReference>
<name>A2FEZ9_TRIV3</name>
<dbReference type="PANTHER" id="PTHR13774">
    <property type="entry name" value="PHENAZINE BIOSYNTHESIS PROTEIN"/>
    <property type="match status" value="1"/>
</dbReference>
<dbReference type="FunCoup" id="A2FEZ9">
    <property type="interactions" value="340"/>
</dbReference>
<dbReference type="AlphaFoldDB" id="A2FEZ9"/>
<dbReference type="STRING" id="5722.A2FEZ9"/>
<evidence type="ECO:0000256" key="1">
    <source>
        <dbReference type="ARBA" id="ARBA00008270"/>
    </source>
</evidence>
<dbReference type="PIRSF" id="PIRSF016184">
    <property type="entry name" value="PhzC_PhzF"/>
    <property type="match status" value="1"/>
</dbReference>
<reference evidence="4" key="2">
    <citation type="journal article" date="2007" name="Science">
        <title>Draft genome sequence of the sexually transmitted pathogen Trichomonas vaginalis.</title>
        <authorList>
            <person name="Carlton J.M."/>
            <person name="Hirt R.P."/>
            <person name="Silva J.C."/>
            <person name="Delcher A.L."/>
            <person name="Schatz M."/>
            <person name="Zhao Q."/>
            <person name="Wortman J.R."/>
            <person name="Bidwell S.L."/>
            <person name="Alsmark U.C.M."/>
            <person name="Besteiro S."/>
            <person name="Sicheritz-Ponten T."/>
            <person name="Noel C.J."/>
            <person name="Dacks J.B."/>
            <person name="Foster P.G."/>
            <person name="Simillion C."/>
            <person name="Van de Peer Y."/>
            <person name="Miranda-Saavedra D."/>
            <person name="Barton G.J."/>
            <person name="Westrop G.D."/>
            <person name="Mueller S."/>
            <person name="Dessi D."/>
            <person name="Fiori P.L."/>
            <person name="Ren Q."/>
            <person name="Paulsen I."/>
            <person name="Zhang H."/>
            <person name="Bastida-Corcuera F.D."/>
            <person name="Simoes-Barbosa A."/>
            <person name="Brown M.T."/>
            <person name="Hayes R.D."/>
            <person name="Mukherjee M."/>
            <person name="Okumura C.Y."/>
            <person name="Schneider R."/>
            <person name="Smith A.J."/>
            <person name="Vanacova S."/>
            <person name="Villalvazo M."/>
            <person name="Haas B.J."/>
            <person name="Pertea M."/>
            <person name="Feldblyum T.V."/>
            <person name="Utterback T.R."/>
            <person name="Shu C.L."/>
            <person name="Osoegawa K."/>
            <person name="de Jong P.J."/>
            <person name="Hrdy I."/>
            <person name="Horvathova L."/>
            <person name="Zubacova Z."/>
            <person name="Dolezal P."/>
            <person name="Malik S.B."/>
            <person name="Logsdon J.M. Jr."/>
            <person name="Henze K."/>
            <person name="Gupta A."/>
            <person name="Wang C.C."/>
            <person name="Dunne R.L."/>
            <person name="Upcroft J.A."/>
            <person name="Upcroft P."/>
            <person name="White O."/>
            <person name="Salzberg S.L."/>
            <person name="Tang P."/>
            <person name="Chiu C.-H."/>
            <person name="Lee Y.-S."/>
            <person name="Embley T.M."/>
            <person name="Coombs G.H."/>
            <person name="Mottram J.C."/>
            <person name="Tachezy J."/>
            <person name="Fraser-Liggett C.M."/>
            <person name="Johnson P.J."/>
        </authorList>
    </citation>
    <scope>NUCLEOTIDE SEQUENCE [LARGE SCALE GENOMIC DNA]</scope>
    <source>
        <strain evidence="4">G3</strain>
    </source>
</reference>
<organism evidence="4 5">
    <name type="scientific">Trichomonas vaginalis (strain ATCC PRA-98 / G3)</name>
    <dbReference type="NCBI Taxonomy" id="412133"/>
    <lineage>
        <taxon>Eukaryota</taxon>
        <taxon>Metamonada</taxon>
        <taxon>Parabasalia</taxon>
        <taxon>Trichomonadida</taxon>
        <taxon>Trichomonadidae</taxon>
        <taxon>Trichomonas</taxon>
    </lineage>
</organism>
<dbReference type="NCBIfam" id="TIGR00654">
    <property type="entry name" value="PhzF_family"/>
    <property type="match status" value="1"/>
</dbReference>
<dbReference type="OMA" id="DWALRWF"/>
<dbReference type="GO" id="GO:0005737">
    <property type="term" value="C:cytoplasm"/>
    <property type="evidence" value="ECO:0000318"/>
    <property type="project" value="GO_Central"/>
</dbReference>
<dbReference type="KEGG" id="tva:4754276"/>
<gene>
    <name evidence="4" type="ORF">TVAG_148550</name>
</gene>
<dbReference type="InParanoid" id="A2FEZ9"/>
<dbReference type="EMBL" id="DS113755">
    <property type="protein sequence ID" value="EAX96503.1"/>
    <property type="molecule type" value="Genomic_DNA"/>
</dbReference>
<dbReference type="VEuPathDB" id="TrichDB:TVAGG3_0661220"/>
<dbReference type="RefSeq" id="XP_001309433.1">
    <property type="nucleotide sequence ID" value="XM_001309432.1"/>
</dbReference>
<accession>A2FEZ9</accession>
<dbReference type="PANTHER" id="PTHR13774:SF17">
    <property type="entry name" value="PHENAZINE BIOSYNTHESIS-LIKE DOMAIN-CONTAINING PROTEIN"/>
    <property type="match status" value="1"/>
</dbReference>
<comment type="similarity">
    <text evidence="1">Belongs to the PhzF family.</text>
</comment>
<protein>
    <submittedName>
        <fullName evidence="4">Phenazine biosynthesis protein PhzF family protein</fullName>
    </submittedName>
</protein>